<evidence type="ECO:0000313" key="2">
    <source>
        <dbReference type="Proteomes" id="UP000249819"/>
    </source>
</evidence>
<dbReference type="EMBL" id="QLMA01000001">
    <property type="protein sequence ID" value="RAJ87734.1"/>
    <property type="molecule type" value="Genomic_DNA"/>
</dbReference>
<keyword evidence="2" id="KW-1185">Reference proteome</keyword>
<dbReference type="OrthoDB" id="672503at2"/>
<accession>A0A327WIY2</accession>
<dbReference type="RefSeq" id="WP_111590407.1">
    <property type="nucleotide sequence ID" value="NZ_QLMA01000001.1"/>
</dbReference>
<organism evidence="1 2">
    <name type="scientific">Chitinophaga dinghuensis</name>
    <dbReference type="NCBI Taxonomy" id="1539050"/>
    <lineage>
        <taxon>Bacteria</taxon>
        <taxon>Pseudomonadati</taxon>
        <taxon>Bacteroidota</taxon>
        <taxon>Chitinophagia</taxon>
        <taxon>Chitinophagales</taxon>
        <taxon>Chitinophagaceae</taxon>
        <taxon>Chitinophaga</taxon>
    </lineage>
</organism>
<dbReference type="AlphaFoldDB" id="A0A327WIY2"/>
<dbReference type="Proteomes" id="UP000249819">
    <property type="component" value="Unassembled WGS sequence"/>
</dbReference>
<sequence>MTTEASITITKHEGSIAFISVRMPIWTKWNAFGNLSVIIPLLGFETFAKDEKDAEHAIEEAIISFCVVAERFGQGITKELQALGWRIAGEDNLEYGFDYTDAVLENIFKMGKHYENPHLKLELAA</sequence>
<reference evidence="1 2" key="1">
    <citation type="submission" date="2018-06" db="EMBL/GenBank/DDBJ databases">
        <title>Genomic Encyclopedia of Archaeal and Bacterial Type Strains, Phase II (KMG-II): from individual species to whole genera.</title>
        <authorList>
            <person name="Goeker M."/>
        </authorList>
    </citation>
    <scope>NUCLEOTIDE SEQUENCE [LARGE SCALE GENOMIC DNA]</scope>
    <source>
        <strain evidence="1 2">DSM 29821</strain>
    </source>
</reference>
<gene>
    <name evidence="1" type="ORF">CLV59_101495</name>
</gene>
<protein>
    <submittedName>
        <fullName evidence="1">Uncharacterized protein</fullName>
    </submittedName>
</protein>
<comment type="caution">
    <text evidence="1">The sequence shown here is derived from an EMBL/GenBank/DDBJ whole genome shotgun (WGS) entry which is preliminary data.</text>
</comment>
<name>A0A327WIY2_9BACT</name>
<evidence type="ECO:0000313" key="1">
    <source>
        <dbReference type="EMBL" id="RAJ87734.1"/>
    </source>
</evidence>
<proteinExistence type="predicted"/>